<evidence type="ECO:0000256" key="2">
    <source>
        <dbReference type="ARBA" id="ARBA00022670"/>
    </source>
</evidence>
<name>A0A2Z4Y261_SUMC1</name>
<gene>
    <name evidence="5" type="ORF">BRCON_0016</name>
</gene>
<organism evidence="5 6">
    <name type="scientific">Sumerlaea chitinivorans</name>
    <dbReference type="NCBI Taxonomy" id="2250252"/>
    <lineage>
        <taxon>Bacteria</taxon>
        <taxon>Candidatus Sumerlaeota</taxon>
        <taxon>Candidatus Sumerlaeia</taxon>
        <taxon>Candidatus Sumerlaeales</taxon>
        <taxon>Candidatus Sumerlaeaceae</taxon>
        <taxon>Candidatus Sumerlaea</taxon>
    </lineage>
</organism>
<dbReference type="PANTHER" id="PTHR30302:SF1">
    <property type="entry name" value="HYDROGENASE 2 MATURATION PROTEASE"/>
    <property type="match status" value="1"/>
</dbReference>
<dbReference type="Proteomes" id="UP000262583">
    <property type="component" value="Chromosome"/>
</dbReference>
<dbReference type="EMBL" id="CP030759">
    <property type="protein sequence ID" value="AXA34793.1"/>
    <property type="molecule type" value="Genomic_DNA"/>
</dbReference>
<proteinExistence type="inferred from homology"/>
<keyword evidence="3" id="KW-0064">Aspartyl protease</keyword>
<dbReference type="GO" id="GO:0004190">
    <property type="term" value="F:aspartic-type endopeptidase activity"/>
    <property type="evidence" value="ECO:0007669"/>
    <property type="project" value="UniProtKB-KW"/>
</dbReference>
<evidence type="ECO:0000256" key="1">
    <source>
        <dbReference type="ARBA" id="ARBA00006814"/>
    </source>
</evidence>
<dbReference type="Pfam" id="PF01750">
    <property type="entry name" value="HycI"/>
    <property type="match status" value="1"/>
</dbReference>
<keyword evidence="2 5" id="KW-0645">Protease</keyword>
<evidence type="ECO:0000313" key="5">
    <source>
        <dbReference type="EMBL" id="AXA34793.1"/>
    </source>
</evidence>
<accession>A0A2Z4Y261</accession>
<dbReference type="KEGG" id="schv:BRCON_0016"/>
<reference evidence="5 6" key="1">
    <citation type="submission" date="2018-05" db="EMBL/GenBank/DDBJ databases">
        <title>A metagenomic window into the 2 km-deep terrestrial subsurface aquifer revealed taxonomically and functionally diverse microbial community comprising novel uncultured bacterial lineages.</title>
        <authorList>
            <person name="Kadnikov V.V."/>
            <person name="Mardanov A.V."/>
            <person name="Beletsky A.V."/>
            <person name="Banks D."/>
            <person name="Pimenov N.V."/>
            <person name="Frank Y.A."/>
            <person name="Karnachuk O.V."/>
            <person name="Ravin N.V."/>
        </authorList>
    </citation>
    <scope>NUCLEOTIDE SEQUENCE [LARGE SCALE GENOMIC DNA]</scope>
    <source>
        <strain evidence="5">BY</strain>
    </source>
</reference>
<dbReference type="PRINTS" id="PR00446">
    <property type="entry name" value="HYDRGNUPTAKE"/>
</dbReference>
<evidence type="ECO:0000256" key="4">
    <source>
        <dbReference type="ARBA" id="ARBA00022801"/>
    </source>
</evidence>
<dbReference type="AlphaFoldDB" id="A0A2Z4Y261"/>
<dbReference type="NCBIfam" id="TIGR00072">
    <property type="entry name" value="hydrog_prot"/>
    <property type="match status" value="1"/>
</dbReference>
<keyword evidence="4" id="KW-0378">Hydrolase</keyword>
<dbReference type="SUPFAM" id="SSF53163">
    <property type="entry name" value="HybD-like"/>
    <property type="match status" value="1"/>
</dbReference>
<evidence type="ECO:0000313" key="6">
    <source>
        <dbReference type="Proteomes" id="UP000262583"/>
    </source>
</evidence>
<dbReference type="InterPro" id="IPR000671">
    <property type="entry name" value="Peptidase_A31"/>
</dbReference>
<comment type="similarity">
    <text evidence="1">Belongs to the peptidase A31 family.</text>
</comment>
<dbReference type="CDD" id="cd00518">
    <property type="entry name" value="H2MP"/>
    <property type="match status" value="1"/>
</dbReference>
<dbReference type="GO" id="GO:0008047">
    <property type="term" value="F:enzyme activator activity"/>
    <property type="evidence" value="ECO:0007669"/>
    <property type="project" value="InterPro"/>
</dbReference>
<protein>
    <submittedName>
        <fullName evidence="5">Hydrogenase maturation protease</fullName>
    </submittedName>
</protein>
<sequence>MDFTAAHTAPYAHPAPEARAKRVVVLALGNDILCDDGVGLFAARALRERYGDRAEIIETGEAGLALLELLEGYDAALILDATVTGKHPVGTVLEFAPEDFAVVRAPSPHYAGLPEVLDLARRMHLDFPRQIVILALEVEDPFTVREGLTPATAAAFPRFVAEAERRLQELLTSAKEA</sequence>
<dbReference type="Gene3D" id="3.40.50.1450">
    <property type="entry name" value="HybD-like"/>
    <property type="match status" value="1"/>
</dbReference>
<evidence type="ECO:0000256" key="3">
    <source>
        <dbReference type="ARBA" id="ARBA00022750"/>
    </source>
</evidence>
<dbReference type="GO" id="GO:0016485">
    <property type="term" value="P:protein processing"/>
    <property type="evidence" value="ECO:0007669"/>
    <property type="project" value="TreeGrafter"/>
</dbReference>
<dbReference type="InterPro" id="IPR023430">
    <property type="entry name" value="Pept_HybD-like_dom_sf"/>
</dbReference>
<dbReference type="PANTHER" id="PTHR30302">
    <property type="entry name" value="HYDROGENASE 1 MATURATION PROTEASE"/>
    <property type="match status" value="1"/>
</dbReference>